<dbReference type="EMBL" id="JACMSC010000017">
    <property type="protein sequence ID" value="KAG6479898.1"/>
    <property type="molecule type" value="Genomic_DNA"/>
</dbReference>
<feature type="compositionally biased region" description="Polar residues" evidence="1">
    <location>
        <begin position="475"/>
        <end position="484"/>
    </location>
</feature>
<reference evidence="2 3" key="1">
    <citation type="submission" date="2020-08" db="EMBL/GenBank/DDBJ databases">
        <title>Plant Genome Project.</title>
        <authorList>
            <person name="Zhang R.-G."/>
        </authorList>
    </citation>
    <scope>NUCLEOTIDE SEQUENCE [LARGE SCALE GENOMIC DNA]</scope>
    <source>
        <tissue evidence="2">Rhizome</tissue>
    </source>
</reference>
<dbReference type="PANTHER" id="PTHR34962:SF1">
    <property type="entry name" value="EMBRYO DEFECTIVE 1703-RELATED"/>
    <property type="match status" value="1"/>
</dbReference>
<organism evidence="2 3">
    <name type="scientific">Zingiber officinale</name>
    <name type="common">Ginger</name>
    <name type="synonym">Amomum zingiber</name>
    <dbReference type="NCBI Taxonomy" id="94328"/>
    <lineage>
        <taxon>Eukaryota</taxon>
        <taxon>Viridiplantae</taxon>
        <taxon>Streptophyta</taxon>
        <taxon>Embryophyta</taxon>
        <taxon>Tracheophyta</taxon>
        <taxon>Spermatophyta</taxon>
        <taxon>Magnoliopsida</taxon>
        <taxon>Liliopsida</taxon>
        <taxon>Zingiberales</taxon>
        <taxon>Zingiberaceae</taxon>
        <taxon>Zingiber</taxon>
    </lineage>
</organism>
<evidence type="ECO:0000313" key="3">
    <source>
        <dbReference type="Proteomes" id="UP000734854"/>
    </source>
</evidence>
<protein>
    <submittedName>
        <fullName evidence="2">Uncharacterized protein</fullName>
    </submittedName>
</protein>
<sequence length="1546" mass="175172">MDASAAVWLKGTNFFCRLSSSRSVPSVSAPLKKNQLTEGGSSSVLFRKFPSWSCPCIARNSSGGILKISARLQRPLRQRRNTLRDKLLPSPVEQVRRVPDSLDSVTDLELSEDGKHQAEGFCTQMDAEGKNEVSKELCFEGGSLPETKSALQDKLENWVDQYKVDSEFWGVGAGHIFTIYLDSDKKVVNVFVNEDEIIKRSRVHAWSLEEKDELEESTVTNSKIFRANLIARMIESGEYALPKNSSVVKFIPHEKKSSFSEGLRSVSLQVQPILKMFPNRAFTLLCGFCVLWATMKLFVQNEQVELSREEAEMLRRKIKLRMEREDIEKGSVKVLDDTPELPVFNRPQLDQNELMKSIIEAKTSSEKSFMINSSSDLYVQTPDFNEKVKEIREMARRIREQEQQDISEPETSKKIDVDSVSRNDYKSRLVNTKNVVLEIESNGEASNVDITYMKNPHMHQDTGIEFHVDRKTKDLSGNNSPEHLSSTSYQESSSSLQDNDNRINNDDDRQKEAIRYSSGARSNNVDTKNIENALHSSAAEERINSSNSTEVCTRSGSENKPRIITSVKEAREYLAKRDVVLYDMLQSDKEVQDGGQSAGVSSLNHLYKDKGMNNESPGTSEDLNLVETSENFHVDSCKDLYDDGSITAPILKRPTVDNFSINKGNVNDAMKSKVTMDMENYKMRGGIFDGLSDDTDQLFVTDSSVSGSFEPFDSKTGVKLNSREMFIEAVNSVDLQTDSSTPEIRDLSEEQKVVEDQRDGCTLNDKLKLEYPATSTYEVKTLSTNPLKDDKLGQPQELVGLKDMNKFTEETQRLQFEFNESEIPVDKSALVTESKVVGTSKFDQDESSTLSGFDPSLQSITETLDTNLKFGDMLGELEPPQSATNAFDVSTKGQNTSSPRNSSTNSSEIGFADEGKQLNAGRSWIEENFQELEPVIAKIRTGFKENYMIAKENMQQQPNLSAQISELRLTDIDNELEWMNDERLHRIVFQVRDNELAGKDPFDSMDAEDKILFFKGLESKVEKVNGELLRAHEWVHSRIENLDYGADGISLNDPLEKIIPRWKAPPVDRNPEFLRYQKPIFTKEDAAEIKLQKTENLPNSEGVSSSSVDGIRRLSLDASSMKSKSVIESSDGNIRPGKKNGKEHWQHTKKWSQGFLEVYNAEKDPDIKAIMREMGKDLDRWITEKDTQDMADLMKKMPTRRRRYIEKKLEKVKREVEMFGVPAVVSKYREYAEEKEEDYLWWLDLPCVLCLELYTIEEGVPKVGFYSLEMAADLELNPKQYHVIAFEDAGDSKNFCYILQAHMDMLGSGKAFVVARPPKISALEAQGMASYRLEEEFEVPSRVWPTPLWRDETNIFLTCHSEPSRVEALAAANLLIWDLGEAYLEEIQVLGMYTYDGNFDLTEHVGAYKDAHDAFREAKANGFSVTVIRNGQIKLNVDQTLEEVEEEITEIGSKFYHDKIMHERSVDVNTLMKGVAAAEKSTKKRSINTLTKGVAAAEKSTKRYSLPQLMLTLSLNIVTAIQYRLALQWSFGRDRHSDAVWGPKLP</sequence>
<gene>
    <name evidence="2" type="ORF">ZIOFF_063374</name>
</gene>
<feature type="region of interest" description="Disordered" evidence="1">
    <location>
        <begin position="877"/>
        <end position="913"/>
    </location>
</feature>
<feature type="compositionally biased region" description="Low complexity" evidence="1">
    <location>
        <begin position="485"/>
        <end position="495"/>
    </location>
</feature>
<comment type="caution">
    <text evidence="2">The sequence shown here is derived from an EMBL/GenBank/DDBJ whole genome shotgun (WGS) entry which is preliminary data.</text>
</comment>
<feature type="compositionally biased region" description="Low complexity" evidence="1">
    <location>
        <begin position="895"/>
        <end position="907"/>
    </location>
</feature>
<dbReference type="Proteomes" id="UP000734854">
    <property type="component" value="Unassembled WGS sequence"/>
</dbReference>
<feature type="region of interest" description="Disordered" evidence="1">
    <location>
        <begin position="472"/>
        <end position="509"/>
    </location>
</feature>
<feature type="region of interest" description="Disordered" evidence="1">
    <location>
        <begin position="399"/>
        <end position="419"/>
    </location>
</feature>
<dbReference type="PANTHER" id="PTHR34962">
    <property type="entry name" value="EMBRYO DEFECTIVE 1703-RELATED"/>
    <property type="match status" value="1"/>
</dbReference>
<evidence type="ECO:0000313" key="2">
    <source>
        <dbReference type="EMBL" id="KAG6479898.1"/>
    </source>
</evidence>
<feature type="compositionally biased region" description="Basic and acidic residues" evidence="1">
    <location>
        <begin position="410"/>
        <end position="419"/>
    </location>
</feature>
<accession>A0A8J5F224</accession>
<feature type="compositionally biased region" description="Basic and acidic residues" evidence="1">
    <location>
        <begin position="499"/>
        <end position="509"/>
    </location>
</feature>
<proteinExistence type="predicted"/>
<name>A0A8J5F224_ZINOF</name>
<feature type="region of interest" description="Disordered" evidence="1">
    <location>
        <begin position="535"/>
        <end position="558"/>
    </location>
</feature>
<keyword evidence="3" id="KW-1185">Reference proteome</keyword>
<evidence type="ECO:0000256" key="1">
    <source>
        <dbReference type="SAM" id="MobiDB-lite"/>
    </source>
</evidence>
<feature type="region of interest" description="Disordered" evidence="1">
    <location>
        <begin position="1125"/>
        <end position="1145"/>
    </location>
</feature>
<feature type="compositionally biased region" description="Polar residues" evidence="1">
    <location>
        <begin position="881"/>
        <end position="894"/>
    </location>
</feature>
<feature type="compositionally biased region" description="Polar residues" evidence="1">
    <location>
        <begin position="544"/>
        <end position="558"/>
    </location>
</feature>